<dbReference type="PATRIC" id="fig|362837.3.peg.509"/>
<evidence type="ECO:0008006" key="3">
    <source>
        <dbReference type="Google" id="ProtNLM"/>
    </source>
</evidence>
<proteinExistence type="predicted"/>
<keyword evidence="2" id="KW-1185">Reference proteome</keyword>
<dbReference type="PROSITE" id="PS51257">
    <property type="entry name" value="PROKAR_LIPOPROTEIN"/>
    <property type="match status" value="1"/>
</dbReference>
<reference evidence="1 2" key="1">
    <citation type="journal article" date="2015" name="Genome Announc.">
        <title>Complete Genome Sequence of Spiroplasma cantharicola CC-1T (DSM 21588), a Bacterium Isolated from Soldier Beetle (Cantharis carolinus).</title>
        <authorList>
            <person name="Lo W.S."/>
            <person name="Liu P.Y."/>
            <person name="Kuo C.H."/>
        </authorList>
    </citation>
    <scope>NUCLEOTIDE SEQUENCE [LARGE SCALE GENOMIC DNA]</scope>
    <source>
        <strain evidence="1 2">CC-1</strain>
    </source>
</reference>
<evidence type="ECO:0000313" key="2">
    <source>
        <dbReference type="Proteomes" id="UP000063919"/>
    </source>
</evidence>
<gene>
    <name evidence="1" type="ORF">SCANT_v1c04980</name>
</gene>
<dbReference type="OrthoDB" id="388931at2"/>
<evidence type="ECO:0000313" key="1">
    <source>
        <dbReference type="EMBL" id="ALD66404.1"/>
    </source>
</evidence>
<organism evidence="1 2">
    <name type="scientific">Spiroplasma cantharicola</name>
    <dbReference type="NCBI Taxonomy" id="362837"/>
    <lineage>
        <taxon>Bacteria</taxon>
        <taxon>Bacillati</taxon>
        <taxon>Mycoplasmatota</taxon>
        <taxon>Mollicutes</taxon>
        <taxon>Entomoplasmatales</taxon>
        <taxon>Spiroplasmataceae</taxon>
        <taxon>Spiroplasma</taxon>
    </lineage>
</organism>
<accession>A0A0M3SJA7</accession>
<dbReference type="KEGG" id="scj:SCANT_v1c04980"/>
<dbReference type="RefSeq" id="WP_053946163.1">
    <property type="nucleotide sequence ID" value="NZ_CP012622.1"/>
</dbReference>
<dbReference type="STRING" id="362837.SCANT_v1c04980"/>
<dbReference type="AlphaFoldDB" id="A0A0M3SJA7"/>
<sequence>MKKIIHILSSLFIIPTSSIMSVSCKPIISIASKSFTGFTNDLNIFFKKNETIKVYNLEYLEFINDSWEHNGFESSLSSNKIENNIVELNINNPTEAEFIQTLSEIYNPNVIDNFYDFTGMTIIVENIFLNSIVVNNENGFYNTKVESDLALTIKKGWKDQGKILASLTNSNALNKTETFYFINKIISGINFRLKVLEKQNEDDNWDYEIEGSLNDDQKKAFVNKLVFSAKTKLSLDLSNKITFEMDENSADEFLIIDNFKYKFI</sequence>
<dbReference type="Proteomes" id="UP000063919">
    <property type="component" value="Chromosome"/>
</dbReference>
<protein>
    <recommendedName>
        <fullName evidence="3">Lipoprotein</fullName>
    </recommendedName>
</protein>
<name>A0A0M3SJA7_9MOLU</name>
<dbReference type="EMBL" id="CP012622">
    <property type="protein sequence ID" value="ALD66404.1"/>
    <property type="molecule type" value="Genomic_DNA"/>
</dbReference>